<dbReference type="Gene3D" id="1.10.8.60">
    <property type="match status" value="1"/>
</dbReference>
<dbReference type="OrthoDB" id="9803599at2"/>
<evidence type="ECO:0000256" key="9">
    <source>
        <dbReference type="PROSITE-ProRule" id="PRU01122"/>
    </source>
</evidence>
<feature type="domain" description="Lon proteolytic" evidence="12">
    <location>
        <begin position="494"/>
        <end position="675"/>
    </location>
</feature>
<dbReference type="InterPro" id="IPR003959">
    <property type="entry name" value="ATPase_AAA_core"/>
</dbReference>
<dbReference type="InterPro" id="IPR027065">
    <property type="entry name" value="Lon_Prtase"/>
</dbReference>
<evidence type="ECO:0000313" key="13">
    <source>
        <dbReference type="EMBL" id="EHJ46019.1"/>
    </source>
</evidence>
<feature type="modified residue" description="4-aspartylphosphate" evidence="8">
    <location>
        <position position="174"/>
    </location>
</feature>
<dbReference type="SUPFAM" id="SSF54211">
    <property type="entry name" value="Ribosomal protein S5 domain 2-like"/>
    <property type="match status" value="1"/>
</dbReference>
<dbReference type="eggNOG" id="COG0466">
    <property type="taxonomic scope" value="Bacteria"/>
</dbReference>
<sequence>MFFRSKPRPATAADPDAPTEDTGVLDTLRRSLDAARLPAQAAAAAGRELARLEKTDPSVAEYAVGIHYLECILKLPWNACTRDTLDLTRARDVLDARHHGLAPVKERILEFLAARALRGAARPRLLVVDDEEIARTNMAHVLGREGYEVRVAGDGLEALDVLTGGFEADVVVTDLKMERLDGMELLRRLRRVAPDAAVVMVTGFATVGTAVEALRAGAAHYLGKPVNLDELKRTVRAVLEARTASSPGRGPVLCFSGPPGVGKTSVGQAVAESLGREFVRVSLAGLRDEAELRGHRRTYVGAMPGRILKELTRVGVANPVFMLDEIDKIGSDFRGDAASALLEILDPEQNARFSDNFLEIPFDLSRIMFLATANDVSRLPGPLLDRLENLAFPGYTDREKCGIAKDFLLPRHLRENGLSQASVSFTDQALSRIIDDYTRESGLRGLSREIGTACRRLAKLTFENAGQAPARIDAPDIPTLLGPRRFTREAAEAGDRVGVVTGLVVGEHGGEIVFVETARMPGTGQLLLTGSLGEVLRESAQAALSHIRSQAAALGVEPGFFEKTDLHIHFPAGAVTKDGPSAGVTIFCALLSLLTGRPARCDAAATGEMTLAGRLLPVAGIREKCLAAKRAGITTVVLPRANGEVVAALPDDVLEGLDVVLAADAAEAARVVLRGEKEKEEASGGRGE</sequence>
<dbReference type="AlphaFoldDB" id="G7QBY4"/>
<evidence type="ECO:0000259" key="12">
    <source>
        <dbReference type="PROSITE" id="PS51786"/>
    </source>
</evidence>
<dbReference type="InterPro" id="IPR054594">
    <property type="entry name" value="Lon_lid"/>
</dbReference>
<dbReference type="Proteomes" id="UP000004662">
    <property type="component" value="Chromosome"/>
</dbReference>
<evidence type="ECO:0000256" key="2">
    <source>
        <dbReference type="ARBA" id="ARBA00022741"/>
    </source>
</evidence>
<comment type="similarity">
    <text evidence="9">Belongs to the peptidase S16 family.</text>
</comment>
<dbReference type="Pfam" id="PF05362">
    <property type="entry name" value="Lon_C"/>
    <property type="match status" value="1"/>
</dbReference>
<feature type="region of interest" description="Disordered" evidence="10">
    <location>
        <begin position="1"/>
        <end position="22"/>
    </location>
</feature>
<dbReference type="InterPro" id="IPR014721">
    <property type="entry name" value="Ribsml_uS5_D2-typ_fold_subgr"/>
</dbReference>
<dbReference type="Pfam" id="PF22667">
    <property type="entry name" value="Lon_lid"/>
    <property type="match status" value="1"/>
</dbReference>
<dbReference type="GO" id="GO:0004176">
    <property type="term" value="F:ATP-dependent peptidase activity"/>
    <property type="evidence" value="ECO:0007669"/>
    <property type="project" value="UniProtKB-UniRule"/>
</dbReference>
<dbReference type="PROSITE" id="PS01046">
    <property type="entry name" value="LON_SER"/>
    <property type="match status" value="1"/>
</dbReference>
<comment type="catalytic activity">
    <reaction evidence="9">
        <text>Hydrolysis of proteins in presence of ATP.</text>
        <dbReference type="EC" id="3.4.21.53"/>
    </reaction>
</comment>
<dbReference type="PRINTS" id="PR00830">
    <property type="entry name" value="ENDOLAPTASE"/>
</dbReference>
<keyword evidence="5 7" id="KW-0067">ATP-binding</keyword>
<feature type="active site" evidence="6 9">
    <location>
        <position position="581"/>
    </location>
</feature>
<dbReference type="InterPro" id="IPR020568">
    <property type="entry name" value="Ribosomal_Su5_D2-typ_SF"/>
</dbReference>
<evidence type="ECO:0000256" key="8">
    <source>
        <dbReference type="PROSITE-ProRule" id="PRU00169"/>
    </source>
</evidence>
<dbReference type="InterPro" id="IPR027417">
    <property type="entry name" value="P-loop_NTPase"/>
</dbReference>
<dbReference type="PIRSF" id="PIRSF001174">
    <property type="entry name" value="Lon_proteas"/>
    <property type="match status" value="1"/>
</dbReference>
<feature type="binding site" evidence="7">
    <location>
        <begin position="257"/>
        <end position="264"/>
    </location>
    <ligand>
        <name>ATP</name>
        <dbReference type="ChEBI" id="CHEBI:30616"/>
    </ligand>
</feature>
<dbReference type="PANTHER" id="PTHR10046">
    <property type="entry name" value="ATP DEPENDENT LON PROTEASE FAMILY MEMBER"/>
    <property type="match status" value="1"/>
</dbReference>
<dbReference type="GO" id="GO:0030163">
    <property type="term" value="P:protein catabolic process"/>
    <property type="evidence" value="ECO:0007669"/>
    <property type="project" value="InterPro"/>
</dbReference>
<dbReference type="EC" id="3.4.21.53" evidence="9"/>
<keyword evidence="8" id="KW-0597">Phosphoprotein</keyword>
<protein>
    <recommendedName>
        <fullName evidence="9">endopeptidase La</fullName>
        <ecNumber evidence="9">3.4.21.53</ecNumber>
    </recommendedName>
</protein>
<dbReference type="InterPro" id="IPR001789">
    <property type="entry name" value="Sig_transdc_resp-reg_receiver"/>
</dbReference>
<keyword evidence="1 9" id="KW-0645">Protease</keyword>
<dbReference type="RefSeq" id="WP_009179478.1">
    <property type="nucleotide sequence ID" value="NZ_CM001368.1"/>
</dbReference>
<dbReference type="SUPFAM" id="SSF52540">
    <property type="entry name" value="P-loop containing nucleoside triphosphate hydrolases"/>
    <property type="match status" value="1"/>
</dbReference>
<dbReference type="SMART" id="SM00448">
    <property type="entry name" value="REC"/>
    <property type="match status" value="1"/>
</dbReference>
<dbReference type="PROSITE" id="PS50110">
    <property type="entry name" value="RESPONSE_REGULATORY"/>
    <property type="match status" value="1"/>
</dbReference>
<feature type="domain" description="Response regulatory" evidence="11">
    <location>
        <begin position="124"/>
        <end position="239"/>
    </location>
</feature>
<keyword evidence="3 9" id="KW-0378">Hydrolase</keyword>
<keyword evidence="2 7" id="KW-0547">Nucleotide-binding</keyword>
<proteinExistence type="inferred from homology"/>
<reference evidence="14" key="1">
    <citation type="journal article" date="2015" name="Genome Announc.">
        <title>High-Quality Draft Genome Sequence of Desulfovibrio carbinoliphilus FW-101-2B, an Organic Acid-Oxidizing Sulfate-Reducing Bacterium Isolated from Uranium(VI)-Contaminated Groundwater.</title>
        <authorList>
            <person name="Ramsay B.D."/>
            <person name="Hwang C."/>
            <person name="Woo H.L."/>
            <person name="Carroll S.L."/>
            <person name="Lucas S."/>
            <person name="Han J."/>
            <person name="Lapidus A.L."/>
            <person name="Cheng J.F."/>
            <person name="Goodwin L.A."/>
            <person name="Pitluck S."/>
            <person name="Peters L."/>
            <person name="Chertkov O."/>
            <person name="Held B."/>
            <person name="Detter J.C."/>
            <person name="Han C.S."/>
            <person name="Tapia R."/>
            <person name="Land M.L."/>
            <person name="Hauser L.J."/>
            <person name="Kyrpides N.C."/>
            <person name="Ivanova N.N."/>
            <person name="Mikhailova N."/>
            <person name="Pagani I."/>
            <person name="Woyke T."/>
            <person name="Arkin A.P."/>
            <person name="Dehal P."/>
            <person name="Chivian D."/>
            <person name="Criddle C.S."/>
            <person name="Wu W."/>
            <person name="Chakraborty R."/>
            <person name="Hazen T.C."/>
            <person name="Fields M.W."/>
        </authorList>
    </citation>
    <scope>NUCLEOTIDE SEQUENCE [LARGE SCALE GENOMIC DNA]</scope>
    <source>
        <strain evidence="14">FW-101-2B</strain>
    </source>
</reference>
<dbReference type="GO" id="GO:0000160">
    <property type="term" value="P:phosphorelay signal transduction system"/>
    <property type="evidence" value="ECO:0007669"/>
    <property type="project" value="InterPro"/>
</dbReference>
<dbReference type="Pfam" id="PF00072">
    <property type="entry name" value="Response_reg"/>
    <property type="match status" value="1"/>
</dbReference>
<dbReference type="PROSITE" id="PS51786">
    <property type="entry name" value="LON_PROTEOLYTIC"/>
    <property type="match status" value="1"/>
</dbReference>
<dbReference type="InterPro" id="IPR003593">
    <property type="entry name" value="AAA+_ATPase"/>
</dbReference>
<dbReference type="GO" id="GO:0006508">
    <property type="term" value="P:proteolysis"/>
    <property type="evidence" value="ECO:0007669"/>
    <property type="project" value="UniProtKB-KW"/>
</dbReference>
<dbReference type="GO" id="GO:0016887">
    <property type="term" value="F:ATP hydrolysis activity"/>
    <property type="evidence" value="ECO:0007669"/>
    <property type="project" value="InterPro"/>
</dbReference>
<name>G7QBY4_9BACT</name>
<evidence type="ECO:0000256" key="5">
    <source>
        <dbReference type="ARBA" id="ARBA00022840"/>
    </source>
</evidence>
<dbReference type="SMART" id="SM00382">
    <property type="entry name" value="AAA"/>
    <property type="match status" value="1"/>
</dbReference>
<gene>
    <name evidence="13" type="ORF">DFW101_0002</name>
</gene>
<dbReference type="Gene3D" id="1.20.5.5270">
    <property type="match status" value="1"/>
</dbReference>
<organism evidence="13 14">
    <name type="scientific">Solidesulfovibrio carbinoliphilus subsp. oakridgensis</name>
    <dbReference type="NCBI Taxonomy" id="694327"/>
    <lineage>
        <taxon>Bacteria</taxon>
        <taxon>Pseudomonadati</taxon>
        <taxon>Thermodesulfobacteriota</taxon>
        <taxon>Desulfovibrionia</taxon>
        <taxon>Desulfovibrionales</taxon>
        <taxon>Desulfovibrionaceae</taxon>
        <taxon>Solidesulfovibrio</taxon>
    </lineage>
</organism>
<dbReference type="Gene3D" id="3.40.50.300">
    <property type="entry name" value="P-loop containing nucleotide triphosphate hydrolases"/>
    <property type="match status" value="1"/>
</dbReference>
<feature type="active site" evidence="6 9">
    <location>
        <position position="624"/>
    </location>
</feature>
<evidence type="ECO:0000256" key="1">
    <source>
        <dbReference type="ARBA" id="ARBA00022670"/>
    </source>
</evidence>
<dbReference type="STRING" id="694327.DFW101_0002"/>
<evidence type="ECO:0000256" key="3">
    <source>
        <dbReference type="ARBA" id="ARBA00022801"/>
    </source>
</evidence>
<dbReference type="Pfam" id="PF00004">
    <property type="entry name" value="AAA"/>
    <property type="match status" value="1"/>
</dbReference>
<dbReference type="HOGENOM" id="CLU_004109_2_1_7"/>
<keyword evidence="14" id="KW-1185">Reference proteome</keyword>
<dbReference type="Gene3D" id="3.40.50.2300">
    <property type="match status" value="1"/>
</dbReference>
<accession>G7QBY4</accession>
<dbReference type="InterPro" id="IPR008269">
    <property type="entry name" value="Lon_proteolytic"/>
</dbReference>
<keyword evidence="4 9" id="KW-0720">Serine protease</keyword>
<feature type="compositionally biased region" description="Low complexity" evidence="10">
    <location>
        <begin position="9"/>
        <end position="22"/>
    </location>
</feature>
<dbReference type="InterPro" id="IPR004815">
    <property type="entry name" value="Lon_bac/euk-typ"/>
</dbReference>
<dbReference type="InterPro" id="IPR011006">
    <property type="entry name" value="CheY-like_superfamily"/>
</dbReference>
<evidence type="ECO:0000256" key="10">
    <source>
        <dbReference type="SAM" id="MobiDB-lite"/>
    </source>
</evidence>
<evidence type="ECO:0000259" key="11">
    <source>
        <dbReference type="PROSITE" id="PS50110"/>
    </source>
</evidence>
<dbReference type="GO" id="GO:0004252">
    <property type="term" value="F:serine-type endopeptidase activity"/>
    <property type="evidence" value="ECO:0007669"/>
    <property type="project" value="UniProtKB-UniRule"/>
</dbReference>
<evidence type="ECO:0000256" key="4">
    <source>
        <dbReference type="ARBA" id="ARBA00022825"/>
    </source>
</evidence>
<dbReference type="GO" id="GO:0005524">
    <property type="term" value="F:ATP binding"/>
    <property type="evidence" value="ECO:0007669"/>
    <property type="project" value="UniProtKB-KW"/>
</dbReference>
<dbReference type="SUPFAM" id="SSF52172">
    <property type="entry name" value="CheY-like"/>
    <property type="match status" value="1"/>
</dbReference>
<dbReference type="InterPro" id="IPR008268">
    <property type="entry name" value="Peptidase_S16_AS"/>
</dbReference>
<dbReference type="Gene3D" id="3.30.230.10">
    <property type="match status" value="1"/>
</dbReference>
<evidence type="ECO:0000313" key="14">
    <source>
        <dbReference type="Proteomes" id="UP000004662"/>
    </source>
</evidence>
<evidence type="ECO:0000256" key="7">
    <source>
        <dbReference type="PIRSR" id="PIRSR001174-2"/>
    </source>
</evidence>
<evidence type="ECO:0000256" key="6">
    <source>
        <dbReference type="PIRSR" id="PIRSR001174-1"/>
    </source>
</evidence>
<dbReference type="EMBL" id="CM001368">
    <property type="protein sequence ID" value="EHJ46019.1"/>
    <property type="molecule type" value="Genomic_DNA"/>
</dbReference>